<protein>
    <recommendedName>
        <fullName evidence="2">Type II secretion system protein GspB C-terminal domain-containing protein</fullName>
    </recommendedName>
</protein>
<dbReference type="Pfam" id="PF16537">
    <property type="entry name" value="T2SSB"/>
    <property type="match status" value="1"/>
</dbReference>
<gene>
    <name evidence="3" type="ordered locus">Avin_22870</name>
</gene>
<name>C1DGG7_AZOVD</name>
<feature type="compositionally biased region" description="Pro residues" evidence="1">
    <location>
        <begin position="144"/>
        <end position="159"/>
    </location>
</feature>
<dbReference type="eggNOG" id="ENOG5032S0S">
    <property type="taxonomic scope" value="Bacteria"/>
</dbReference>
<organism evidence="3 4">
    <name type="scientific">Azotobacter vinelandii (strain DJ / ATCC BAA-1303)</name>
    <dbReference type="NCBI Taxonomy" id="322710"/>
    <lineage>
        <taxon>Bacteria</taxon>
        <taxon>Pseudomonadati</taxon>
        <taxon>Pseudomonadota</taxon>
        <taxon>Gammaproteobacteria</taxon>
        <taxon>Pseudomonadales</taxon>
        <taxon>Pseudomonadaceae</taxon>
        <taxon>Azotobacter</taxon>
    </lineage>
</organism>
<dbReference type="RefSeq" id="WP_012700876.1">
    <property type="nucleotide sequence ID" value="NC_012560.1"/>
</dbReference>
<sequence length="234" mass="24353">MSYILEALKRSERARRQGEAPLLDSPPPLLAAPREGAGRRLPAYLPPALGLLTLIGAVLGWWRPWQDEPALRAAPSAAAAPRSPASPLAGPGGAAQASPVVAPAPPGPAAAVPPPLVVAEPLIRPDPPEAPASPAPSPRLAAPAPRPASGAPPAPPAPPERVLGFHELPDELRRSLPPLSLAGFSYADDAHLRMAVINDRILRQGDQAGPGVVLERIAGDGVVLNYRGYRFRPR</sequence>
<evidence type="ECO:0000256" key="1">
    <source>
        <dbReference type="SAM" id="MobiDB-lite"/>
    </source>
</evidence>
<evidence type="ECO:0000313" key="4">
    <source>
        <dbReference type="Proteomes" id="UP000002424"/>
    </source>
</evidence>
<dbReference type="EMBL" id="CP001157">
    <property type="protein sequence ID" value="ACO78478.1"/>
    <property type="molecule type" value="Genomic_DNA"/>
</dbReference>
<proteinExistence type="predicted"/>
<feature type="domain" description="Type II secretion system protein GspB C-terminal" evidence="2">
    <location>
        <begin position="176"/>
        <end position="232"/>
    </location>
</feature>
<dbReference type="OrthoDB" id="5432325at2"/>
<feature type="region of interest" description="Disordered" evidence="1">
    <location>
        <begin position="120"/>
        <end position="160"/>
    </location>
</feature>
<reference evidence="3 4" key="1">
    <citation type="journal article" date="2009" name="J. Bacteriol.">
        <title>Genome sequence of Azotobacter vinelandii, an obligate aerobe specialized to support diverse anaerobic metabolic processes.</title>
        <authorList>
            <person name="Setubal J.C."/>
            <person name="dos Santos P."/>
            <person name="Goldman B.S."/>
            <person name="Ertesvag H."/>
            <person name="Espin G."/>
            <person name="Rubio L.M."/>
            <person name="Valla S."/>
            <person name="Almeida N.F."/>
            <person name="Balasubramanian D."/>
            <person name="Cromes L."/>
            <person name="Curatti L."/>
            <person name="Du Z."/>
            <person name="Godsy E."/>
            <person name="Goodner B."/>
            <person name="Hellner-Burris K."/>
            <person name="Hernandez J.A."/>
            <person name="Houmiel K."/>
            <person name="Imperial J."/>
            <person name="Kennedy C."/>
            <person name="Larson T.J."/>
            <person name="Latreille P."/>
            <person name="Ligon L.S."/>
            <person name="Lu J."/>
            <person name="Maerk M."/>
            <person name="Miller N.M."/>
            <person name="Norton S."/>
            <person name="O'Carroll I.P."/>
            <person name="Paulsen I."/>
            <person name="Raulfs E.C."/>
            <person name="Roemer R."/>
            <person name="Rosser J."/>
            <person name="Segura D."/>
            <person name="Slater S."/>
            <person name="Stricklin S.L."/>
            <person name="Studholme D.J."/>
            <person name="Sun J."/>
            <person name="Viana C.J."/>
            <person name="Wallin E."/>
            <person name="Wang B."/>
            <person name="Wheeler C."/>
            <person name="Zhu H."/>
            <person name="Dean D.R."/>
            <person name="Dixon R."/>
            <person name="Wood D."/>
        </authorList>
    </citation>
    <scope>NUCLEOTIDE SEQUENCE [LARGE SCALE GENOMIC DNA]</scope>
    <source>
        <strain evidence="4">DJ / ATCC BAA-1303</strain>
    </source>
</reference>
<feature type="region of interest" description="Disordered" evidence="1">
    <location>
        <begin position="14"/>
        <end position="34"/>
    </location>
</feature>
<evidence type="ECO:0000313" key="3">
    <source>
        <dbReference type="EMBL" id="ACO78478.1"/>
    </source>
</evidence>
<dbReference type="InterPro" id="IPR032389">
    <property type="entry name" value="GspB_C"/>
</dbReference>
<feature type="compositionally biased region" description="Low complexity" evidence="1">
    <location>
        <begin position="76"/>
        <end position="101"/>
    </location>
</feature>
<dbReference type="AlphaFoldDB" id="C1DGG7"/>
<dbReference type="STRING" id="322710.Avin_22870"/>
<dbReference type="KEGG" id="avn:Avin_22870"/>
<feature type="compositionally biased region" description="Pro residues" evidence="1">
    <location>
        <begin position="124"/>
        <end position="137"/>
    </location>
</feature>
<keyword evidence="4" id="KW-1185">Reference proteome</keyword>
<dbReference type="GeneID" id="88188369"/>
<dbReference type="EnsemblBacteria" id="ACO78478">
    <property type="protein sequence ID" value="ACO78478"/>
    <property type="gene ID" value="Avin_22870"/>
</dbReference>
<feature type="region of interest" description="Disordered" evidence="1">
    <location>
        <begin position="76"/>
        <end position="108"/>
    </location>
</feature>
<evidence type="ECO:0000259" key="2">
    <source>
        <dbReference type="Pfam" id="PF16537"/>
    </source>
</evidence>
<dbReference type="Proteomes" id="UP000002424">
    <property type="component" value="Chromosome"/>
</dbReference>
<dbReference type="HOGENOM" id="CLU_084180_0_0_6"/>
<dbReference type="GO" id="GO:0015627">
    <property type="term" value="C:type II protein secretion system complex"/>
    <property type="evidence" value="ECO:0007669"/>
    <property type="project" value="InterPro"/>
</dbReference>
<accession>C1DGG7</accession>